<evidence type="ECO:0000256" key="3">
    <source>
        <dbReference type="ARBA" id="ARBA00022833"/>
    </source>
</evidence>
<dbReference type="PANTHER" id="PTHR46600">
    <property type="entry name" value="THAP DOMAIN-CONTAINING"/>
    <property type="match status" value="1"/>
</dbReference>
<accession>A0A1X7VGJ9</accession>
<keyword evidence="3" id="KW-0862">Zinc</keyword>
<dbReference type="SUPFAM" id="SSF57716">
    <property type="entry name" value="Glucocorticoid receptor-like (DNA-binding domain)"/>
    <property type="match status" value="1"/>
</dbReference>
<dbReference type="PANTHER" id="PTHR46600:SF11">
    <property type="entry name" value="THAP DOMAIN-CONTAINING PROTEIN 10"/>
    <property type="match status" value="1"/>
</dbReference>
<dbReference type="EnsemblMetazoa" id="Aqu2.1.39083_001">
    <property type="protein sequence ID" value="Aqu2.1.39083_001"/>
    <property type="gene ID" value="Aqu2.1.39083"/>
</dbReference>
<feature type="domain" description="THAP-type" evidence="7">
    <location>
        <begin position="1"/>
        <end position="90"/>
    </location>
</feature>
<feature type="compositionally biased region" description="Acidic residues" evidence="6">
    <location>
        <begin position="245"/>
        <end position="254"/>
    </location>
</feature>
<dbReference type="AlphaFoldDB" id="A0A1X7VGJ9"/>
<name>A0A1X7VGJ9_AMPQE</name>
<dbReference type="GO" id="GO:0043565">
    <property type="term" value="F:sequence-specific DNA binding"/>
    <property type="evidence" value="ECO:0007669"/>
    <property type="project" value="InterPro"/>
</dbReference>
<dbReference type="InterPro" id="IPR006612">
    <property type="entry name" value="THAP_Znf"/>
</dbReference>
<dbReference type="Pfam" id="PF05485">
    <property type="entry name" value="THAP"/>
    <property type="match status" value="1"/>
</dbReference>
<evidence type="ECO:0000256" key="2">
    <source>
        <dbReference type="ARBA" id="ARBA00022771"/>
    </source>
</evidence>
<dbReference type="OMA" id="TXSSSIS"/>
<evidence type="ECO:0000256" key="5">
    <source>
        <dbReference type="PROSITE-ProRule" id="PRU00309"/>
    </source>
</evidence>
<dbReference type="SMART" id="SM00980">
    <property type="entry name" value="THAP"/>
    <property type="match status" value="1"/>
</dbReference>
<dbReference type="InParanoid" id="A0A1X7VGJ9"/>
<dbReference type="SMART" id="SM00692">
    <property type="entry name" value="DM3"/>
    <property type="match status" value="1"/>
</dbReference>
<keyword evidence="2 5" id="KW-0863">Zinc-finger</keyword>
<keyword evidence="4 5" id="KW-0238">DNA-binding</keyword>
<organism evidence="8">
    <name type="scientific">Amphimedon queenslandica</name>
    <name type="common">Sponge</name>
    <dbReference type="NCBI Taxonomy" id="400682"/>
    <lineage>
        <taxon>Eukaryota</taxon>
        <taxon>Metazoa</taxon>
        <taxon>Porifera</taxon>
        <taxon>Demospongiae</taxon>
        <taxon>Heteroscleromorpha</taxon>
        <taxon>Haplosclerida</taxon>
        <taxon>Niphatidae</taxon>
        <taxon>Amphimedon</taxon>
    </lineage>
</organism>
<dbReference type="PROSITE" id="PS50950">
    <property type="entry name" value="ZF_THAP"/>
    <property type="match status" value="1"/>
</dbReference>
<evidence type="ECO:0000259" key="7">
    <source>
        <dbReference type="PROSITE" id="PS50950"/>
    </source>
</evidence>
<keyword evidence="1" id="KW-0479">Metal-binding</keyword>
<reference evidence="8" key="1">
    <citation type="submission" date="2017-05" db="UniProtKB">
        <authorList>
            <consortium name="EnsemblMetazoa"/>
        </authorList>
    </citation>
    <scope>IDENTIFICATION</scope>
</reference>
<evidence type="ECO:0000256" key="1">
    <source>
        <dbReference type="ARBA" id="ARBA00022723"/>
    </source>
</evidence>
<protein>
    <recommendedName>
        <fullName evidence="7">THAP-type domain-containing protein</fullName>
    </recommendedName>
</protein>
<proteinExistence type="predicted"/>
<dbReference type="OrthoDB" id="5982876at2759"/>
<sequence length="274" mass="30942">MGKRCVVANCSSTHKDGTSLFTFPRDPKMRSTWNRQIKTTRADWHNPSPYSCVCSKHFTQDCFQPLSIVSGKLGLKRKQLLKPGAVPTIFPKNTIAIGQRQSIRPRRTAYKKREHSRIISDVCGTTSPNLELQEDATTQSDICTSTSNSGLHEDVNNFENECDKVTQTETDSKNVKIQVKPRSSNKGLQVKPTYKDIAIQCNILPQQPCPDNANNEYEDCEEMESDVSDEDDMDTSYEGNSAITDETDECDSDDDNNRSWTDNPITQKKFIVFL</sequence>
<feature type="region of interest" description="Disordered" evidence="6">
    <location>
        <begin position="222"/>
        <end position="262"/>
    </location>
</feature>
<evidence type="ECO:0000256" key="4">
    <source>
        <dbReference type="ARBA" id="ARBA00023125"/>
    </source>
</evidence>
<dbReference type="GO" id="GO:0008270">
    <property type="term" value="F:zinc ion binding"/>
    <property type="evidence" value="ECO:0007669"/>
    <property type="project" value="UniProtKB-KW"/>
</dbReference>
<dbReference type="InterPro" id="IPR026516">
    <property type="entry name" value="THAP1/10"/>
</dbReference>
<evidence type="ECO:0000256" key="6">
    <source>
        <dbReference type="SAM" id="MobiDB-lite"/>
    </source>
</evidence>
<feature type="compositionally biased region" description="Acidic residues" evidence="6">
    <location>
        <begin position="222"/>
        <end position="235"/>
    </location>
</feature>
<evidence type="ECO:0000313" key="8">
    <source>
        <dbReference type="EnsemblMetazoa" id="Aqu2.1.39083_001"/>
    </source>
</evidence>